<reference evidence="1 2" key="1">
    <citation type="submission" date="2023-09" db="EMBL/GenBank/DDBJ databases">
        <authorList>
            <person name="Wang M."/>
        </authorList>
    </citation>
    <scope>NUCLEOTIDE SEQUENCE [LARGE SCALE GENOMIC DNA]</scope>
    <source>
        <strain evidence="1">GT-2023</strain>
        <tissue evidence="1">Liver</tissue>
    </source>
</reference>
<organism evidence="1 2">
    <name type="scientific">Cirrhinus molitorella</name>
    <name type="common">mud carp</name>
    <dbReference type="NCBI Taxonomy" id="172907"/>
    <lineage>
        <taxon>Eukaryota</taxon>
        <taxon>Metazoa</taxon>
        <taxon>Chordata</taxon>
        <taxon>Craniata</taxon>
        <taxon>Vertebrata</taxon>
        <taxon>Euteleostomi</taxon>
        <taxon>Actinopterygii</taxon>
        <taxon>Neopterygii</taxon>
        <taxon>Teleostei</taxon>
        <taxon>Ostariophysi</taxon>
        <taxon>Cypriniformes</taxon>
        <taxon>Cyprinidae</taxon>
        <taxon>Labeoninae</taxon>
        <taxon>Labeonini</taxon>
        <taxon>Cirrhinus</taxon>
    </lineage>
</organism>
<evidence type="ECO:0000313" key="1">
    <source>
        <dbReference type="EMBL" id="KAL1271471.1"/>
    </source>
</evidence>
<sequence>MGARNRGYCVGSVQLLGAVTGQVAQFMKASEGKTFKQLDRVQQFPPPHRPRPRDKRSVVIHRLCGFGIETE</sequence>
<dbReference type="Proteomes" id="UP001558613">
    <property type="component" value="Unassembled WGS sequence"/>
</dbReference>
<dbReference type="EMBL" id="JAYMGO010000007">
    <property type="protein sequence ID" value="KAL1271471.1"/>
    <property type="molecule type" value="Genomic_DNA"/>
</dbReference>
<name>A0ABR3N3R7_9TELE</name>
<accession>A0ABR3N3R7</accession>
<keyword evidence="2" id="KW-1185">Reference proteome</keyword>
<gene>
    <name evidence="1" type="ORF">QQF64_030487</name>
</gene>
<evidence type="ECO:0000313" key="2">
    <source>
        <dbReference type="Proteomes" id="UP001558613"/>
    </source>
</evidence>
<protein>
    <submittedName>
        <fullName evidence="1">Uncharacterized protein</fullName>
    </submittedName>
</protein>
<proteinExistence type="predicted"/>
<comment type="caution">
    <text evidence="1">The sequence shown here is derived from an EMBL/GenBank/DDBJ whole genome shotgun (WGS) entry which is preliminary data.</text>
</comment>